<dbReference type="eggNOG" id="COG0624">
    <property type="taxonomic scope" value="Bacteria"/>
</dbReference>
<dbReference type="InterPro" id="IPR002933">
    <property type="entry name" value="Peptidase_M20"/>
</dbReference>
<dbReference type="KEGG" id="lsn:LSA_10700"/>
<keyword evidence="13" id="KW-1185">Reference proteome</keyword>
<dbReference type="SUPFAM" id="SSF53187">
    <property type="entry name" value="Zn-dependent exopeptidases"/>
    <property type="match status" value="1"/>
</dbReference>
<accession>G2KVT5</accession>
<dbReference type="GO" id="GO:0019877">
    <property type="term" value="P:diaminopimelate biosynthetic process"/>
    <property type="evidence" value="ECO:0007669"/>
    <property type="project" value="UniProtKB-KW"/>
</dbReference>
<feature type="domain" description="Peptidase M20 dimerisation" evidence="11">
    <location>
        <begin position="170"/>
        <end position="276"/>
    </location>
</feature>
<dbReference type="InterPro" id="IPR050072">
    <property type="entry name" value="Peptidase_M20A"/>
</dbReference>
<dbReference type="STRING" id="714313.LSA_10700"/>
<name>G2KVT5_FRUST</name>
<dbReference type="EMBL" id="CP002461">
    <property type="protein sequence ID" value="AEN99464.1"/>
    <property type="molecule type" value="Genomic_DNA"/>
</dbReference>
<dbReference type="Pfam" id="PF07687">
    <property type="entry name" value="M20_dimer"/>
    <property type="match status" value="1"/>
</dbReference>
<evidence type="ECO:0000256" key="1">
    <source>
        <dbReference type="ARBA" id="ARBA00001941"/>
    </source>
</evidence>
<dbReference type="PANTHER" id="PTHR43808">
    <property type="entry name" value="ACETYLORNITHINE DEACETYLASE"/>
    <property type="match status" value="1"/>
</dbReference>
<dbReference type="InterPro" id="IPR011650">
    <property type="entry name" value="Peptidase_M20_dimer"/>
</dbReference>
<keyword evidence="8" id="KW-0220">Diaminopimelate biosynthesis</keyword>
<evidence type="ECO:0000256" key="9">
    <source>
        <dbReference type="ARBA" id="ARBA00023154"/>
    </source>
</evidence>
<keyword evidence="6" id="KW-0378">Hydrolase</keyword>
<dbReference type="CDD" id="cd08659">
    <property type="entry name" value="M20_ArgE_DapE-like"/>
    <property type="match status" value="1"/>
</dbReference>
<evidence type="ECO:0000256" key="7">
    <source>
        <dbReference type="ARBA" id="ARBA00022833"/>
    </source>
</evidence>
<dbReference type="OrthoDB" id="9792335at2"/>
<evidence type="ECO:0000313" key="12">
    <source>
        <dbReference type="EMBL" id="AEN99464.1"/>
    </source>
</evidence>
<gene>
    <name evidence="12" type="ordered locus">LSA_10700</name>
</gene>
<dbReference type="NCBIfam" id="NF006365">
    <property type="entry name" value="PRK08588.1"/>
    <property type="match status" value="1"/>
</dbReference>
<evidence type="ECO:0000256" key="10">
    <source>
        <dbReference type="ARBA" id="ARBA00023285"/>
    </source>
</evidence>
<evidence type="ECO:0000313" key="13">
    <source>
        <dbReference type="Proteomes" id="UP000001285"/>
    </source>
</evidence>
<evidence type="ECO:0000256" key="5">
    <source>
        <dbReference type="ARBA" id="ARBA00022723"/>
    </source>
</evidence>
<keyword evidence="4" id="KW-0028">Amino-acid biosynthesis</keyword>
<dbReference type="GO" id="GO:0046872">
    <property type="term" value="F:metal ion binding"/>
    <property type="evidence" value="ECO:0007669"/>
    <property type="project" value="UniProtKB-KW"/>
</dbReference>
<dbReference type="NCBIfam" id="TIGR01910">
    <property type="entry name" value="DapE-ArgE"/>
    <property type="match status" value="1"/>
</dbReference>
<dbReference type="Gene3D" id="3.30.70.360">
    <property type="match status" value="1"/>
</dbReference>
<dbReference type="GO" id="GO:0016787">
    <property type="term" value="F:hydrolase activity"/>
    <property type="evidence" value="ECO:0007669"/>
    <property type="project" value="UniProtKB-KW"/>
</dbReference>
<dbReference type="GO" id="GO:0009085">
    <property type="term" value="P:lysine biosynthetic process"/>
    <property type="evidence" value="ECO:0007669"/>
    <property type="project" value="UniProtKB-KW"/>
</dbReference>
<dbReference type="RefSeq" id="WP_014082321.1">
    <property type="nucleotide sequence ID" value="NC_015978.1"/>
</dbReference>
<evidence type="ECO:0000256" key="4">
    <source>
        <dbReference type="ARBA" id="ARBA00022605"/>
    </source>
</evidence>
<dbReference type="InterPro" id="IPR010182">
    <property type="entry name" value="ArgE/DapE"/>
</dbReference>
<dbReference type="Proteomes" id="UP000001285">
    <property type="component" value="Chromosome"/>
</dbReference>
<proteinExistence type="inferred from homology"/>
<comment type="cofactor">
    <cofactor evidence="1">
        <name>Co(2+)</name>
        <dbReference type="ChEBI" id="CHEBI:48828"/>
    </cofactor>
</comment>
<evidence type="ECO:0000256" key="2">
    <source>
        <dbReference type="ARBA" id="ARBA00001947"/>
    </source>
</evidence>
<protein>
    <recommendedName>
        <fullName evidence="11">Peptidase M20 dimerisation domain-containing protein</fullName>
    </recommendedName>
</protein>
<keyword evidence="5" id="KW-0479">Metal-binding</keyword>
<evidence type="ECO:0000259" key="11">
    <source>
        <dbReference type="Pfam" id="PF07687"/>
    </source>
</evidence>
<keyword evidence="7" id="KW-0862">Zinc</keyword>
<evidence type="ECO:0000256" key="8">
    <source>
        <dbReference type="ARBA" id="ARBA00022915"/>
    </source>
</evidence>
<dbReference type="PANTHER" id="PTHR43808:SF8">
    <property type="entry name" value="PEPTIDASE M20 DIMERISATION DOMAIN-CONTAINING PROTEIN"/>
    <property type="match status" value="1"/>
</dbReference>
<dbReference type="AlphaFoldDB" id="G2KVT5"/>
<reference evidence="12 13" key="1">
    <citation type="journal article" date="2011" name="Microb. Cell Fact.">
        <title>Genomic analysis reveals Lactobacillus sanfranciscensis as stable element in traditional sourdoughs.</title>
        <authorList>
            <person name="Vogel R.F."/>
            <person name="Pavlovic M."/>
            <person name="Ehrmann M.A."/>
            <person name="Wiezer A."/>
            <person name="Liesegang H."/>
            <person name="Offschanka S."/>
            <person name="Voget S."/>
            <person name="Angelov A."/>
            <person name="Bocker G."/>
            <person name="Liebl W."/>
        </authorList>
    </citation>
    <scope>NUCLEOTIDE SEQUENCE [LARGE SCALE GENOMIC DNA]</scope>
    <source>
        <strain evidence="12 13">TMW 1.1304</strain>
    </source>
</reference>
<comment type="similarity">
    <text evidence="3">Belongs to the peptidase M20A family.</text>
</comment>
<dbReference type="InterPro" id="IPR036264">
    <property type="entry name" value="Bact_exopeptidase_dim_dom"/>
</dbReference>
<comment type="cofactor">
    <cofactor evidence="2">
        <name>Zn(2+)</name>
        <dbReference type="ChEBI" id="CHEBI:29105"/>
    </cofactor>
</comment>
<sequence>MNKEEKLAILEKLVSFNTSEGNELAEAQYLQDLLLEHGIESEIENLGNHEANLIAEIGNGQKPVFTISGHLDTVAVDVDKWDTDPFTLVRKDGQMYGSGVTDMKGGTAALVIAMITLKDAEFPLNGTLRLVLTAGEESNMHGSHQLYADGAMNDSDTLLIAEPTGYRTVYANKGEVDFKITAQGKAAHSSRPNFGINAIQNLMDVLELIKTKVEARAEQNQDDVLGKTTFTVDIFKGGIQINAIPANAKAEINTRIVPEYSNDEVMADVKAVVDEFNQTHAGEIEIEILMNIPPVIGNPESKLIKDIIKIATSYMKNTEYTPSEKQQGKEMQAKQGFNPFSNDKFDVLSGAGGTDASELLKDKLMGTNYAVFGPGNPLKMHQTNEYASEQMWFDFIDIYEKLFKEYL</sequence>
<dbReference type="Gene3D" id="3.40.630.10">
    <property type="entry name" value="Zn peptidases"/>
    <property type="match status" value="1"/>
</dbReference>
<keyword evidence="10" id="KW-0170">Cobalt</keyword>
<evidence type="ECO:0000256" key="3">
    <source>
        <dbReference type="ARBA" id="ARBA00006247"/>
    </source>
</evidence>
<evidence type="ECO:0000256" key="6">
    <source>
        <dbReference type="ARBA" id="ARBA00022801"/>
    </source>
</evidence>
<dbReference type="HOGENOM" id="CLU_021802_2_2_9"/>
<keyword evidence="9" id="KW-0457">Lysine biosynthesis</keyword>
<organism evidence="12 13">
    <name type="scientific">Fructilactobacillus sanfranciscensis (strain TMW 1.1304)</name>
    <name type="common">Lactobacillus sanfranciscensis</name>
    <dbReference type="NCBI Taxonomy" id="714313"/>
    <lineage>
        <taxon>Bacteria</taxon>
        <taxon>Bacillati</taxon>
        <taxon>Bacillota</taxon>
        <taxon>Bacilli</taxon>
        <taxon>Lactobacillales</taxon>
        <taxon>Lactobacillaceae</taxon>
        <taxon>Fructilactobacillus</taxon>
    </lineage>
</organism>
<dbReference type="SUPFAM" id="SSF55031">
    <property type="entry name" value="Bacterial exopeptidase dimerisation domain"/>
    <property type="match status" value="1"/>
</dbReference>
<dbReference type="Pfam" id="PF01546">
    <property type="entry name" value="Peptidase_M20"/>
    <property type="match status" value="1"/>
</dbReference>